<name>A0AA42C601_9BACT</name>
<keyword evidence="1" id="KW-0812">Transmembrane</keyword>
<accession>A0AA42C601</accession>
<evidence type="ECO:0000256" key="1">
    <source>
        <dbReference type="SAM" id="Phobius"/>
    </source>
</evidence>
<sequence>MIRKSQYTEYIDKYLSLELTGDELREFNAELAINSDLREEIELHQEIESAMQEKEIASLRNSLQSIMAQEQTEEMEELVHMEHQSYNFDLSEELSSFKEFTNPVNINDIFSFGQSLPILHMAQHKYAEKENIHQFYKEQQKQDVHAEDEFSLTPHDEAIFADIEQAMTEKDILDLRANLQQIAANIPTHERSAQEIEQYIHQELEASTLAEFENELVINQGLARDVELFLEIDQAAAETDIMDLRASLQSIQHTESSTSRKIEEIDQYLSNELSEDELASFESELTNNLDLVAELELYKDIDRAIQETDVMGLREKLDHISKDIIKEKRKERSFVARIPNSRVAIATVAASLILIISITSLISRNKAASNDQLYSQYYETYQAAGIFRSGHATLDNKITLALHQYNDENYPAALQLFNDVLAIDQDNPVGNFYAGMAYQQTGEYNQAITSFESVIKAKNNLFVEQAEWYAGLCFLQTDERKKAFRKFKKIAESNSYYSEKASAILRKMKYIE</sequence>
<keyword evidence="1" id="KW-0472">Membrane</keyword>
<dbReference type="EMBL" id="JAPAAF010000004">
    <property type="protein sequence ID" value="MCW0482044.1"/>
    <property type="molecule type" value="Genomic_DNA"/>
</dbReference>
<organism evidence="2 3">
    <name type="scientific">Gaoshiqia sediminis</name>
    <dbReference type="NCBI Taxonomy" id="2986998"/>
    <lineage>
        <taxon>Bacteria</taxon>
        <taxon>Pseudomonadati</taxon>
        <taxon>Bacteroidota</taxon>
        <taxon>Bacteroidia</taxon>
        <taxon>Marinilabiliales</taxon>
        <taxon>Prolixibacteraceae</taxon>
        <taxon>Gaoshiqia</taxon>
    </lineage>
</organism>
<keyword evidence="1" id="KW-1133">Transmembrane helix</keyword>
<keyword evidence="3" id="KW-1185">Reference proteome</keyword>
<dbReference type="InterPro" id="IPR011990">
    <property type="entry name" value="TPR-like_helical_dom_sf"/>
</dbReference>
<dbReference type="RefSeq" id="WP_282590649.1">
    <property type="nucleotide sequence ID" value="NZ_JAPAAF010000004.1"/>
</dbReference>
<evidence type="ECO:0000313" key="2">
    <source>
        <dbReference type="EMBL" id="MCW0482044.1"/>
    </source>
</evidence>
<comment type="caution">
    <text evidence="2">The sequence shown here is derived from an EMBL/GenBank/DDBJ whole genome shotgun (WGS) entry which is preliminary data.</text>
</comment>
<dbReference type="Gene3D" id="1.25.40.10">
    <property type="entry name" value="Tetratricopeptide repeat domain"/>
    <property type="match status" value="1"/>
</dbReference>
<dbReference type="SUPFAM" id="SSF48452">
    <property type="entry name" value="TPR-like"/>
    <property type="match status" value="1"/>
</dbReference>
<dbReference type="AlphaFoldDB" id="A0AA42C601"/>
<feature type="transmembrane region" description="Helical" evidence="1">
    <location>
        <begin position="343"/>
        <end position="362"/>
    </location>
</feature>
<gene>
    <name evidence="2" type="ORF">N2K84_04830</name>
</gene>
<evidence type="ECO:0000313" key="3">
    <source>
        <dbReference type="Proteomes" id="UP001163821"/>
    </source>
</evidence>
<evidence type="ECO:0008006" key="4">
    <source>
        <dbReference type="Google" id="ProtNLM"/>
    </source>
</evidence>
<proteinExistence type="predicted"/>
<protein>
    <recommendedName>
        <fullName evidence="4">Tetratricopeptide repeat protein</fullName>
    </recommendedName>
</protein>
<reference evidence="2" key="1">
    <citation type="submission" date="2022-10" db="EMBL/GenBank/DDBJ databases">
        <title>Gaoshiqiia sediminis gen. nov., sp. nov., isolated from coastal sediment.</title>
        <authorList>
            <person name="Yu W.X."/>
            <person name="Mu D.S."/>
            <person name="Du J.Z."/>
            <person name="Liang Y.Q."/>
        </authorList>
    </citation>
    <scope>NUCLEOTIDE SEQUENCE</scope>
    <source>
        <strain evidence="2">A06</strain>
    </source>
</reference>
<dbReference type="Proteomes" id="UP001163821">
    <property type="component" value="Unassembled WGS sequence"/>
</dbReference>